<feature type="compositionally biased region" description="Basic residues" evidence="1">
    <location>
        <begin position="1"/>
        <end position="11"/>
    </location>
</feature>
<organism evidence="2 3">
    <name type="scientific">Muraenolepis orangiensis</name>
    <name type="common">Patagonian moray cod</name>
    <dbReference type="NCBI Taxonomy" id="630683"/>
    <lineage>
        <taxon>Eukaryota</taxon>
        <taxon>Metazoa</taxon>
        <taxon>Chordata</taxon>
        <taxon>Craniata</taxon>
        <taxon>Vertebrata</taxon>
        <taxon>Euteleostomi</taxon>
        <taxon>Actinopterygii</taxon>
        <taxon>Neopterygii</taxon>
        <taxon>Teleostei</taxon>
        <taxon>Neoteleostei</taxon>
        <taxon>Acanthomorphata</taxon>
        <taxon>Zeiogadaria</taxon>
        <taxon>Gadariae</taxon>
        <taxon>Gadiformes</taxon>
        <taxon>Muraenolepidoidei</taxon>
        <taxon>Muraenolepididae</taxon>
        <taxon>Muraenolepis</taxon>
    </lineage>
</organism>
<dbReference type="EMBL" id="JANIIK010000113">
    <property type="protein sequence ID" value="KAJ3591693.1"/>
    <property type="molecule type" value="Genomic_DNA"/>
</dbReference>
<dbReference type="AlphaFoldDB" id="A0A9Q0DQF3"/>
<feature type="region of interest" description="Disordered" evidence="1">
    <location>
        <begin position="1"/>
        <end position="24"/>
    </location>
</feature>
<dbReference type="Proteomes" id="UP001148018">
    <property type="component" value="Unassembled WGS sequence"/>
</dbReference>
<comment type="caution">
    <text evidence="2">The sequence shown here is derived from an EMBL/GenBank/DDBJ whole genome shotgun (WGS) entry which is preliminary data.</text>
</comment>
<feature type="region of interest" description="Disordered" evidence="1">
    <location>
        <begin position="39"/>
        <end position="63"/>
    </location>
</feature>
<proteinExistence type="predicted"/>
<accession>A0A9Q0DQF3</accession>
<evidence type="ECO:0000256" key="1">
    <source>
        <dbReference type="SAM" id="MobiDB-lite"/>
    </source>
</evidence>
<reference evidence="2" key="1">
    <citation type="submission" date="2022-07" db="EMBL/GenBank/DDBJ databases">
        <title>Chromosome-level genome of Muraenolepis orangiensis.</title>
        <authorList>
            <person name="Kim J."/>
        </authorList>
    </citation>
    <scope>NUCLEOTIDE SEQUENCE</scope>
    <source>
        <strain evidence="2">KU_S4_2022</strain>
        <tissue evidence="2">Muscle</tissue>
    </source>
</reference>
<keyword evidence="3" id="KW-1185">Reference proteome</keyword>
<evidence type="ECO:0000313" key="3">
    <source>
        <dbReference type="Proteomes" id="UP001148018"/>
    </source>
</evidence>
<gene>
    <name evidence="2" type="ORF">NHX12_006825</name>
</gene>
<feature type="non-terminal residue" evidence="2">
    <location>
        <position position="63"/>
    </location>
</feature>
<protein>
    <submittedName>
        <fullName evidence="2">Uncharacterized protein</fullName>
    </submittedName>
</protein>
<feature type="non-terminal residue" evidence="2">
    <location>
        <position position="1"/>
    </location>
</feature>
<sequence>GDLQRTPHKPARPAVSILSSPQNQWAASRRIQIEAPDGYYPAADLPKRPQSLGHRPRNATAAA</sequence>
<name>A0A9Q0DQF3_9TELE</name>
<evidence type="ECO:0000313" key="2">
    <source>
        <dbReference type="EMBL" id="KAJ3591693.1"/>
    </source>
</evidence>